<name>G7L4X6_MEDTR</name>
<reference evidence="13" key="3">
    <citation type="submission" date="2015-04" db="UniProtKB">
        <authorList>
            <consortium name="EnsemblPlants"/>
        </authorList>
    </citation>
    <scope>IDENTIFICATION</scope>
    <source>
        <strain evidence="13">cv. Jemalong A17</strain>
    </source>
</reference>
<dbReference type="GO" id="GO:0042545">
    <property type="term" value="P:cell wall modification"/>
    <property type="evidence" value="ECO:0007669"/>
    <property type="project" value="UniProtKB-UniRule"/>
</dbReference>
<dbReference type="PROSITE" id="PS00503">
    <property type="entry name" value="PECTINESTERASE_2"/>
    <property type="match status" value="1"/>
</dbReference>
<dbReference type="InterPro" id="IPR011050">
    <property type="entry name" value="Pectin_lyase_fold/virulence"/>
</dbReference>
<dbReference type="SUPFAM" id="SSF51126">
    <property type="entry name" value="Pectin lyase-like"/>
    <property type="match status" value="1"/>
</dbReference>
<evidence type="ECO:0000256" key="5">
    <source>
        <dbReference type="ARBA" id="ARBA00022512"/>
    </source>
</evidence>
<reference evidence="12 14" key="2">
    <citation type="journal article" date="2014" name="BMC Genomics">
        <title>An improved genome release (version Mt4.0) for the model legume Medicago truncatula.</title>
        <authorList>
            <person name="Tang H."/>
            <person name="Krishnakumar V."/>
            <person name="Bidwell S."/>
            <person name="Rosen B."/>
            <person name="Chan A."/>
            <person name="Zhou S."/>
            <person name="Gentzbittel L."/>
            <person name="Childs K.L."/>
            <person name="Yandell M."/>
            <person name="Gundlach H."/>
            <person name="Mayer K.F."/>
            <person name="Schwartz D.C."/>
            <person name="Town C.D."/>
        </authorList>
    </citation>
    <scope>GENOME REANNOTATION</scope>
    <source>
        <strain evidence="13 14">cv. Jemalong A17</strain>
    </source>
</reference>
<dbReference type="PANTHER" id="PTHR31321:SF73">
    <property type="entry name" value="PECTINESTERASE 14-RELATED"/>
    <property type="match status" value="1"/>
</dbReference>
<sequence length="153" mass="17001">MNLIGPQDYVSLLMTSIKGRINHMHKGNCDETKWDSRLISKYNVTLVFTVDSKGCGNFTKVQEAVNNGNSTGTFDSYSFGVFASEFIAYNVSFKNTAPLANPREKKKQAVALRVNGDQAAFYGCGFYSGQDQGRHYFKECFIQGSIDFIFGNG</sequence>
<evidence type="ECO:0000259" key="11">
    <source>
        <dbReference type="Pfam" id="PF01095"/>
    </source>
</evidence>
<evidence type="ECO:0000256" key="6">
    <source>
        <dbReference type="ARBA" id="ARBA00022801"/>
    </source>
</evidence>
<dbReference type="AlphaFoldDB" id="G7L4X6"/>
<dbReference type="GO" id="GO:0030599">
    <property type="term" value="F:pectinesterase activity"/>
    <property type="evidence" value="ECO:0007669"/>
    <property type="project" value="UniProtKB-UniRule"/>
</dbReference>
<dbReference type="eggNOG" id="ENOG502QUTX">
    <property type="taxonomic scope" value="Eukaryota"/>
</dbReference>
<evidence type="ECO:0000256" key="8">
    <source>
        <dbReference type="ARBA" id="ARBA00047928"/>
    </source>
</evidence>
<dbReference type="Pfam" id="PF01095">
    <property type="entry name" value="Pectinesterase"/>
    <property type="match status" value="1"/>
</dbReference>
<keyword evidence="5" id="KW-0134">Cell wall</keyword>
<dbReference type="STRING" id="3880.G7L4X6"/>
<feature type="domain" description="Pectinesterase catalytic" evidence="11">
    <location>
        <begin position="40"/>
        <end position="153"/>
    </location>
</feature>
<evidence type="ECO:0000256" key="3">
    <source>
        <dbReference type="ARBA" id="ARBA00008891"/>
    </source>
</evidence>
<evidence type="ECO:0000313" key="13">
    <source>
        <dbReference type="EnsemblPlants" id="AES81943"/>
    </source>
</evidence>
<evidence type="ECO:0000313" key="14">
    <source>
        <dbReference type="Proteomes" id="UP000002051"/>
    </source>
</evidence>
<evidence type="ECO:0000313" key="12">
    <source>
        <dbReference type="EMBL" id="AES81943.1"/>
    </source>
</evidence>
<evidence type="ECO:0000256" key="7">
    <source>
        <dbReference type="ARBA" id="ARBA00023085"/>
    </source>
</evidence>
<comment type="pathway">
    <text evidence="2 10">Glycan metabolism; pectin degradation; 2-dehydro-3-deoxy-D-gluconate from pectin: step 1/5.</text>
</comment>
<evidence type="ECO:0000256" key="4">
    <source>
        <dbReference type="ARBA" id="ARBA00013229"/>
    </source>
</evidence>
<dbReference type="Proteomes" id="UP000002051">
    <property type="component" value="Unassembled WGS sequence"/>
</dbReference>
<accession>G7L4X6</accession>
<dbReference type="EMBL" id="CM001223">
    <property type="protein sequence ID" value="AES81943.1"/>
    <property type="molecule type" value="Genomic_DNA"/>
</dbReference>
<keyword evidence="6 10" id="KW-0378">Hydrolase</keyword>
<dbReference type="EnsemblPlants" id="AES81943">
    <property type="protein sequence ID" value="AES81943"/>
    <property type="gene ID" value="MTR_7g102580"/>
</dbReference>
<dbReference type="EC" id="3.1.1.11" evidence="4 10"/>
<keyword evidence="5" id="KW-0964">Secreted</keyword>
<evidence type="ECO:0000256" key="10">
    <source>
        <dbReference type="RuleBase" id="RU000589"/>
    </source>
</evidence>
<keyword evidence="7 10" id="KW-0063">Aspartyl esterase</keyword>
<reference evidence="12 14" key="1">
    <citation type="journal article" date="2011" name="Nature">
        <title>The Medicago genome provides insight into the evolution of rhizobial symbioses.</title>
        <authorList>
            <person name="Young N.D."/>
            <person name="Debelle F."/>
            <person name="Oldroyd G.E."/>
            <person name="Geurts R."/>
            <person name="Cannon S.B."/>
            <person name="Udvardi M.K."/>
            <person name="Benedito V.A."/>
            <person name="Mayer K.F."/>
            <person name="Gouzy J."/>
            <person name="Schoof H."/>
            <person name="Van de Peer Y."/>
            <person name="Proost S."/>
            <person name="Cook D.R."/>
            <person name="Meyers B.C."/>
            <person name="Spannagl M."/>
            <person name="Cheung F."/>
            <person name="De Mita S."/>
            <person name="Krishnakumar V."/>
            <person name="Gundlach H."/>
            <person name="Zhou S."/>
            <person name="Mudge J."/>
            <person name="Bharti A.K."/>
            <person name="Murray J.D."/>
            <person name="Naoumkina M.A."/>
            <person name="Rosen B."/>
            <person name="Silverstein K.A."/>
            <person name="Tang H."/>
            <person name="Rombauts S."/>
            <person name="Zhao P.X."/>
            <person name="Zhou P."/>
            <person name="Barbe V."/>
            <person name="Bardou P."/>
            <person name="Bechner M."/>
            <person name="Bellec A."/>
            <person name="Berger A."/>
            <person name="Berges H."/>
            <person name="Bidwell S."/>
            <person name="Bisseling T."/>
            <person name="Choisne N."/>
            <person name="Couloux A."/>
            <person name="Denny R."/>
            <person name="Deshpande S."/>
            <person name="Dai X."/>
            <person name="Doyle J.J."/>
            <person name="Dudez A.M."/>
            <person name="Farmer A.D."/>
            <person name="Fouteau S."/>
            <person name="Franken C."/>
            <person name="Gibelin C."/>
            <person name="Gish J."/>
            <person name="Goldstein S."/>
            <person name="Gonzalez A.J."/>
            <person name="Green P.J."/>
            <person name="Hallab A."/>
            <person name="Hartog M."/>
            <person name="Hua A."/>
            <person name="Humphray S.J."/>
            <person name="Jeong D.H."/>
            <person name="Jing Y."/>
            <person name="Jocker A."/>
            <person name="Kenton S.M."/>
            <person name="Kim D.J."/>
            <person name="Klee K."/>
            <person name="Lai H."/>
            <person name="Lang C."/>
            <person name="Lin S."/>
            <person name="Macmil S.L."/>
            <person name="Magdelenat G."/>
            <person name="Matthews L."/>
            <person name="McCorrison J."/>
            <person name="Monaghan E.L."/>
            <person name="Mun J.H."/>
            <person name="Najar F.Z."/>
            <person name="Nicholson C."/>
            <person name="Noirot C."/>
            <person name="O'Bleness M."/>
            <person name="Paule C.R."/>
            <person name="Poulain J."/>
            <person name="Prion F."/>
            <person name="Qin B."/>
            <person name="Qu C."/>
            <person name="Retzel E.F."/>
            <person name="Riddle C."/>
            <person name="Sallet E."/>
            <person name="Samain S."/>
            <person name="Samson N."/>
            <person name="Sanders I."/>
            <person name="Saurat O."/>
            <person name="Scarpelli C."/>
            <person name="Schiex T."/>
            <person name="Segurens B."/>
            <person name="Severin A.J."/>
            <person name="Sherrier D.J."/>
            <person name="Shi R."/>
            <person name="Sims S."/>
            <person name="Singer S.R."/>
            <person name="Sinharoy S."/>
            <person name="Sterck L."/>
            <person name="Viollet A."/>
            <person name="Wang B.B."/>
            <person name="Wang K."/>
            <person name="Wang M."/>
            <person name="Wang X."/>
            <person name="Warfsmann J."/>
            <person name="Weissenbach J."/>
            <person name="White D.D."/>
            <person name="White J.D."/>
            <person name="Wiley G.B."/>
            <person name="Wincker P."/>
            <person name="Xing Y."/>
            <person name="Yang L."/>
            <person name="Yao Z."/>
            <person name="Ying F."/>
            <person name="Zhai J."/>
            <person name="Zhou L."/>
            <person name="Zuber A."/>
            <person name="Denarie J."/>
            <person name="Dixon R.A."/>
            <person name="May G.D."/>
            <person name="Schwartz D.C."/>
            <person name="Rogers J."/>
            <person name="Quetier F."/>
            <person name="Town C.D."/>
            <person name="Roe B.A."/>
        </authorList>
    </citation>
    <scope>NUCLEOTIDE SEQUENCE [LARGE SCALE GENOMIC DNA]</scope>
    <source>
        <strain evidence="12">A17</strain>
        <strain evidence="13 14">cv. Jemalong A17</strain>
    </source>
</reference>
<dbReference type="GO" id="GO:0045490">
    <property type="term" value="P:pectin catabolic process"/>
    <property type="evidence" value="ECO:0007669"/>
    <property type="project" value="UniProtKB-UniRule"/>
</dbReference>
<proteinExistence type="inferred from homology"/>
<keyword evidence="14" id="KW-1185">Reference proteome</keyword>
<evidence type="ECO:0000256" key="1">
    <source>
        <dbReference type="ARBA" id="ARBA00004191"/>
    </source>
</evidence>
<dbReference type="HOGENOM" id="CLU_1715984_0_0_1"/>
<comment type="similarity">
    <text evidence="3">Belongs to the pectinesterase family.</text>
</comment>
<dbReference type="InterPro" id="IPR012334">
    <property type="entry name" value="Pectin_lyas_fold"/>
</dbReference>
<gene>
    <name evidence="12" type="ordered locus">MTR_7g102580</name>
</gene>
<dbReference type="PANTHER" id="PTHR31321">
    <property type="entry name" value="ACYL-COA THIOESTER HYDROLASE YBHC-RELATED"/>
    <property type="match status" value="1"/>
</dbReference>
<dbReference type="InterPro" id="IPR000070">
    <property type="entry name" value="Pectinesterase_cat"/>
</dbReference>
<dbReference type="InterPro" id="IPR033131">
    <property type="entry name" value="Pectinesterase_Asp_AS"/>
</dbReference>
<dbReference type="UniPathway" id="UPA00545">
    <property type="reaction ID" value="UER00823"/>
</dbReference>
<dbReference type="Gene3D" id="2.160.20.10">
    <property type="entry name" value="Single-stranded right-handed beta-helix, Pectin lyase-like"/>
    <property type="match status" value="1"/>
</dbReference>
<organism evidence="12 14">
    <name type="scientific">Medicago truncatula</name>
    <name type="common">Barrel medic</name>
    <name type="synonym">Medicago tribuloides</name>
    <dbReference type="NCBI Taxonomy" id="3880"/>
    <lineage>
        <taxon>Eukaryota</taxon>
        <taxon>Viridiplantae</taxon>
        <taxon>Streptophyta</taxon>
        <taxon>Embryophyta</taxon>
        <taxon>Tracheophyta</taxon>
        <taxon>Spermatophyta</taxon>
        <taxon>Magnoliopsida</taxon>
        <taxon>eudicotyledons</taxon>
        <taxon>Gunneridae</taxon>
        <taxon>Pentapetalae</taxon>
        <taxon>rosids</taxon>
        <taxon>fabids</taxon>
        <taxon>Fabales</taxon>
        <taxon>Fabaceae</taxon>
        <taxon>Papilionoideae</taxon>
        <taxon>50 kb inversion clade</taxon>
        <taxon>NPAAA clade</taxon>
        <taxon>Hologalegina</taxon>
        <taxon>IRL clade</taxon>
        <taxon>Trifolieae</taxon>
        <taxon>Medicago</taxon>
    </lineage>
</organism>
<evidence type="ECO:0000256" key="9">
    <source>
        <dbReference type="PROSITE-ProRule" id="PRU10040"/>
    </source>
</evidence>
<dbReference type="PaxDb" id="3880-AES81943"/>
<feature type="active site" evidence="9">
    <location>
        <position position="147"/>
    </location>
</feature>
<protein>
    <recommendedName>
        <fullName evidence="4 10">Pectinesterase</fullName>
        <ecNumber evidence="4 10">3.1.1.11</ecNumber>
    </recommendedName>
</protein>
<comment type="subcellular location">
    <subcellularLocation>
        <location evidence="1">Secreted</location>
        <location evidence="1">Cell wall</location>
    </subcellularLocation>
</comment>
<evidence type="ECO:0000256" key="2">
    <source>
        <dbReference type="ARBA" id="ARBA00005184"/>
    </source>
</evidence>
<comment type="catalytic activity">
    <reaction evidence="8 10">
        <text>[(1-&gt;4)-alpha-D-galacturonosyl methyl ester](n) + n H2O = [(1-&gt;4)-alpha-D-galacturonosyl](n) + n methanol + n H(+)</text>
        <dbReference type="Rhea" id="RHEA:22380"/>
        <dbReference type="Rhea" id="RHEA-COMP:14570"/>
        <dbReference type="Rhea" id="RHEA-COMP:14573"/>
        <dbReference type="ChEBI" id="CHEBI:15377"/>
        <dbReference type="ChEBI" id="CHEBI:15378"/>
        <dbReference type="ChEBI" id="CHEBI:17790"/>
        <dbReference type="ChEBI" id="CHEBI:140522"/>
        <dbReference type="ChEBI" id="CHEBI:140523"/>
        <dbReference type="EC" id="3.1.1.11"/>
    </reaction>
</comment>